<proteinExistence type="predicted"/>
<evidence type="ECO:0000313" key="2">
    <source>
        <dbReference type="Proteomes" id="UP000363590"/>
    </source>
</evidence>
<dbReference type="Proteomes" id="UP000363590">
    <property type="component" value="Chromosome"/>
</dbReference>
<gene>
    <name evidence="1" type="ORF">GCD22_02290</name>
</gene>
<accession>A0A5P9XR46</accession>
<reference evidence="1 2" key="1">
    <citation type="submission" date="2019-10" db="EMBL/GenBank/DDBJ databases">
        <authorList>
            <person name="Wang R."/>
        </authorList>
    </citation>
    <scope>NUCLEOTIDE SEQUENCE [LARGE SCALE GENOMIC DNA]</scope>
    <source>
        <strain evidence="1 2">ATCC 19377</strain>
    </source>
</reference>
<dbReference type="KEGG" id="atx:GCD22_02290"/>
<name>A0A5P9XR46_ACITH</name>
<dbReference type="AlphaFoldDB" id="A0A5P9XR46"/>
<evidence type="ECO:0000313" key="1">
    <source>
        <dbReference type="EMBL" id="QFX96505.1"/>
    </source>
</evidence>
<sequence length="72" mass="8295">MGKVPEISVQPALQFIYLLEVELIRPAGCQSDGLNNSRYRVTKRRDWSRVLKTCHVEHEIKPEPPPRPRSGN</sequence>
<organism evidence="1 2">
    <name type="scientific">Acidithiobacillus thiooxidans ATCC 19377</name>
    <dbReference type="NCBI Taxonomy" id="637390"/>
    <lineage>
        <taxon>Bacteria</taxon>
        <taxon>Pseudomonadati</taxon>
        <taxon>Pseudomonadota</taxon>
        <taxon>Acidithiobacillia</taxon>
        <taxon>Acidithiobacillales</taxon>
        <taxon>Acidithiobacillaceae</taxon>
        <taxon>Acidithiobacillus</taxon>
    </lineage>
</organism>
<protein>
    <submittedName>
        <fullName evidence="1">Uncharacterized protein</fullName>
    </submittedName>
</protein>
<dbReference type="EMBL" id="CP045571">
    <property type="protein sequence ID" value="QFX96505.1"/>
    <property type="molecule type" value="Genomic_DNA"/>
</dbReference>